<reference evidence="1 2" key="1">
    <citation type="submission" date="2018-10" db="EMBL/GenBank/DDBJ databases">
        <title>A high-quality apple genome assembly.</title>
        <authorList>
            <person name="Hu J."/>
        </authorList>
    </citation>
    <scope>NUCLEOTIDE SEQUENCE [LARGE SCALE GENOMIC DNA]</scope>
    <source>
        <strain evidence="2">cv. HFTH1</strain>
        <tissue evidence="1">Young leaf</tissue>
    </source>
</reference>
<dbReference type="Gene3D" id="3.80.10.10">
    <property type="entry name" value="Ribonuclease Inhibitor"/>
    <property type="match status" value="2"/>
</dbReference>
<name>A0A498KE72_MALDO</name>
<accession>A0A498KE72</accession>
<proteinExistence type="predicted"/>
<comment type="caution">
    <text evidence="1">The sequence shown here is derived from an EMBL/GenBank/DDBJ whole genome shotgun (WGS) entry which is preliminary data.</text>
</comment>
<dbReference type="SUPFAM" id="SSF52058">
    <property type="entry name" value="L domain-like"/>
    <property type="match status" value="1"/>
</dbReference>
<gene>
    <name evidence="1" type="ORF">DVH24_038106</name>
</gene>
<dbReference type="PANTHER" id="PTHR47186">
    <property type="entry name" value="LEUCINE-RICH REPEAT-CONTAINING PROTEIN 57"/>
    <property type="match status" value="1"/>
</dbReference>
<organism evidence="1 2">
    <name type="scientific">Malus domestica</name>
    <name type="common">Apple</name>
    <name type="synonym">Pyrus malus</name>
    <dbReference type="NCBI Taxonomy" id="3750"/>
    <lineage>
        <taxon>Eukaryota</taxon>
        <taxon>Viridiplantae</taxon>
        <taxon>Streptophyta</taxon>
        <taxon>Embryophyta</taxon>
        <taxon>Tracheophyta</taxon>
        <taxon>Spermatophyta</taxon>
        <taxon>Magnoliopsida</taxon>
        <taxon>eudicotyledons</taxon>
        <taxon>Gunneridae</taxon>
        <taxon>Pentapetalae</taxon>
        <taxon>rosids</taxon>
        <taxon>fabids</taxon>
        <taxon>Rosales</taxon>
        <taxon>Rosaceae</taxon>
        <taxon>Amygdaloideae</taxon>
        <taxon>Maleae</taxon>
        <taxon>Malus</taxon>
    </lineage>
</organism>
<protein>
    <submittedName>
        <fullName evidence="1">Uncharacterized protein</fullName>
    </submittedName>
</protein>
<dbReference type="AlphaFoldDB" id="A0A498KE72"/>
<dbReference type="InterPro" id="IPR032675">
    <property type="entry name" value="LRR_dom_sf"/>
</dbReference>
<sequence length="430" mass="47696">MRLSNCSNCSSLPPVGQLPALKELYVEGMKSVVSVGVELYGGNQTFQSLEKLEFSSMPEWEEWLPSPSGGEIPDFPRLKELKLSKCPKLRGNLPTHLPSLKTLYVCYCKVLQETRASNTLNTEPLRGSLEELTLIDCPGLSLLLESTETLLSLQMLYIISVDIKWLPQMLPNSNRLQSLTLWGCSSLLSFPTNGLPTTLTSLRIQNCKKLEFLSREMMAKLTSLQSLYLFNSCDSLRSFPLGIFPNLSSLEIQDCQNLESLSVEGGADENLSHLNSLDIRYCPNLVSFPDGGLPTPNLTSLKVMRCENLKLLPDRMHTLTALQDFWIYGLPNVDEKKSGASPLSKYVATLREIAQQRNASLSESRIMFDVPFSNMLIASSVLVGEHSSVFGSKGRESDETDDTRDNEGIAAFSLSWLPGKDSKAEPPKDV</sequence>
<dbReference type="Proteomes" id="UP000290289">
    <property type="component" value="Chromosome 3"/>
</dbReference>
<evidence type="ECO:0000313" key="1">
    <source>
        <dbReference type="EMBL" id="RXI03832.1"/>
    </source>
</evidence>
<dbReference type="SUPFAM" id="SSF52047">
    <property type="entry name" value="RNI-like"/>
    <property type="match status" value="1"/>
</dbReference>
<evidence type="ECO:0000313" key="2">
    <source>
        <dbReference type="Proteomes" id="UP000290289"/>
    </source>
</evidence>
<dbReference type="EMBL" id="RDQH01000329">
    <property type="protein sequence ID" value="RXI03832.1"/>
    <property type="molecule type" value="Genomic_DNA"/>
</dbReference>
<keyword evidence="2" id="KW-1185">Reference proteome</keyword>
<dbReference type="PANTHER" id="PTHR47186:SF26">
    <property type="entry name" value="LEUCINE-RICH REPEAT DOMAIN, L DOMAIN-CONTAINING PROTEIN-RELATED"/>
    <property type="match status" value="1"/>
</dbReference>